<dbReference type="PROSITE" id="PS01240">
    <property type="entry name" value="PNP_MTAP_2"/>
    <property type="match status" value="1"/>
</dbReference>
<dbReference type="OrthoDB" id="1523230at2"/>
<dbReference type="InterPro" id="IPR035994">
    <property type="entry name" value="Nucleoside_phosphorylase_sf"/>
</dbReference>
<evidence type="ECO:0000256" key="4">
    <source>
        <dbReference type="HAMAP-Rule" id="MF_01963"/>
    </source>
</evidence>
<keyword evidence="2 4" id="KW-0808">Transferase</keyword>
<evidence type="ECO:0000256" key="3">
    <source>
        <dbReference type="ARBA" id="ARBA00022726"/>
    </source>
</evidence>
<dbReference type="UniPathway" id="UPA00904">
    <property type="reaction ID" value="UER00873"/>
</dbReference>
<proteinExistence type="inferred from homology"/>
<dbReference type="Pfam" id="PF01048">
    <property type="entry name" value="PNP_UDP_1"/>
    <property type="match status" value="1"/>
</dbReference>
<protein>
    <recommendedName>
        <fullName evidence="4">S-methyl-5'-thioadenosine phosphorylase</fullName>
        <ecNumber evidence="4">2.4.2.28</ecNumber>
    </recommendedName>
    <alternativeName>
        <fullName evidence="4">5'-methylthioadenosine phosphorylase</fullName>
        <shortName evidence="4">MTA phosphorylase</shortName>
        <shortName evidence="4">MTAP</shortName>
    </alternativeName>
</protein>
<dbReference type="GO" id="GO:0005829">
    <property type="term" value="C:cytosol"/>
    <property type="evidence" value="ECO:0007669"/>
    <property type="project" value="TreeGrafter"/>
</dbReference>
<dbReference type="InterPro" id="IPR000845">
    <property type="entry name" value="Nucleoside_phosphorylase_d"/>
</dbReference>
<evidence type="ECO:0000313" key="8">
    <source>
        <dbReference type="Proteomes" id="UP000274097"/>
    </source>
</evidence>
<dbReference type="Gene3D" id="3.40.50.1580">
    <property type="entry name" value="Nucleoside phosphorylase domain"/>
    <property type="match status" value="1"/>
</dbReference>
<comment type="caution">
    <text evidence="6">The sequence shown here is derived from an EMBL/GenBank/DDBJ whole genome shotgun (WGS) entry which is preliminary data.</text>
</comment>
<name>A0A3A9JC60_9PROT</name>
<accession>A0A3A9JC60</accession>
<comment type="similarity">
    <text evidence="4">Belongs to the PNP/MTAP phosphorylase family. MTAP subfamily.</text>
</comment>
<dbReference type="GO" id="GO:0017061">
    <property type="term" value="F:S-methyl-5-thioadenosine phosphorylase activity"/>
    <property type="evidence" value="ECO:0007669"/>
    <property type="project" value="UniProtKB-UniRule"/>
</dbReference>
<evidence type="ECO:0000313" key="6">
    <source>
        <dbReference type="EMBL" id="RKK03061.1"/>
    </source>
</evidence>
<comment type="subunit">
    <text evidence="4">Homohexamer. Dimer of a homotrimer.</text>
</comment>
<reference evidence="6 9" key="1">
    <citation type="submission" date="2018-09" db="EMBL/GenBank/DDBJ databases">
        <title>Roseomonas sp. nov., isolated from feces of Tibetan antelopes in the Qinghai-Tibet plateau, China.</title>
        <authorList>
            <person name="Tian Z."/>
        </authorList>
    </citation>
    <scope>NUCLEOTIDE SEQUENCE [LARGE SCALE GENOMIC DNA]</scope>
    <source>
        <strain evidence="7 8">Z23</strain>
        <strain evidence="6 9">Z24</strain>
    </source>
</reference>
<dbReference type="SUPFAM" id="SSF53167">
    <property type="entry name" value="Purine and uridine phosphorylases"/>
    <property type="match status" value="1"/>
</dbReference>
<feature type="binding site" evidence="4">
    <location>
        <position position="189"/>
    </location>
    <ligand>
        <name>phosphate</name>
        <dbReference type="ChEBI" id="CHEBI:43474"/>
    </ligand>
</feature>
<dbReference type="EC" id="2.4.2.28" evidence="4"/>
<comment type="catalytic activity">
    <reaction evidence="4">
        <text>S-methyl-5'-thioadenosine + phosphate = 5-(methylsulfanyl)-alpha-D-ribose 1-phosphate + adenine</text>
        <dbReference type="Rhea" id="RHEA:11852"/>
        <dbReference type="ChEBI" id="CHEBI:16708"/>
        <dbReference type="ChEBI" id="CHEBI:17509"/>
        <dbReference type="ChEBI" id="CHEBI:43474"/>
        <dbReference type="ChEBI" id="CHEBI:58533"/>
        <dbReference type="EC" id="2.4.2.28"/>
    </reaction>
</comment>
<dbReference type="RefSeq" id="WP_120639377.1">
    <property type="nucleotide sequence ID" value="NZ_RAQU01000107.1"/>
</dbReference>
<dbReference type="FunFam" id="3.40.50.1580:FF:000012">
    <property type="entry name" value="Probable 6-oxopurine nucleoside phosphorylase"/>
    <property type="match status" value="1"/>
</dbReference>
<dbReference type="InterPro" id="IPR018099">
    <property type="entry name" value="Purine_phosphorylase-2_CS"/>
</dbReference>
<evidence type="ECO:0000313" key="9">
    <source>
        <dbReference type="Proteomes" id="UP000278036"/>
    </source>
</evidence>
<dbReference type="PANTHER" id="PTHR42679:SF2">
    <property type="entry name" value="S-METHYL-5'-THIOADENOSINE PHOSPHORYLASE"/>
    <property type="match status" value="1"/>
</dbReference>
<gene>
    <name evidence="4" type="primary">mtnP</name>
    <name evidence="6" type="ORF">D6Z83_16485</name>
    <name evidence="7" type="ORF">EBE87_11660</name>
</gene>
<dbReference type="CDD" id="cd09010">
    <property type="entry name" value="MTAP_SsMTAPII_like_MTIP"/>
    <property type="match status" value="1"/>
</dbReference>
<dbReference type="Proteomes" id="UP000278036">
    <property type="component" value="Unassembled WGS sequence"/>
</dbReference>
<evidence type="ECO:0000256" key="1">
    <source>
        <dbReference type="ARBA" id="ARBA00022676"/>
    </source>
</evidence>
<organism evidence="6 9">
    <name type="scientific">Teichococcus wenyumeiae</name>
    <dbReference type="NCBI Taxonomy" id="2478470"/>
    <lineage>
        <taxon>Bacteria</taxon>
        <taxon>Pseudomonadati</taxon>
        <taxon>Pseudomonadota</taxon>
        <taxon>Alphaproteobacteria</taxon>
        <taxon>Acetobacterales</taxon>
        <taxon>Roseomonadaceae</taxon>
        <taxon>Roseomonas</taxon>
    </lineage>
</organism>
<feature type="site" description="Important for substrate specificity" evidence="4">
    <location>
        <position position="225"/>
    </location>
</feature>
<dbReference type="HAMAP" id="MF_01963">
    <property type="entry name" value="MTAP"/>
    <property type="match status" value="1"/>
</dbReference>
<keyword evidence="3 4" id="KW-0660">Purine salvage</keyword>
<keyword evidence="8" id="KW-1185">Reference proteome</keyword>
<dbReference type="EMBL" id="RAQU01000107">
    <property type="protein sequence ID" value="RKK03061.1"/>
    <property type="molecule type" value="Genomic_DNA"/>
</dbReference>
<comment type="function">
    <text evidence="4">Catalyzes the reversible phosphorylation of S-methyl-5'-thioadenosine (MTA) to adenine and 5-methylthioribose-1-phosphate. Involved in the breakdown of MTA, a major by-product of polyamine biosynthesis. Responsible for the first step in the methionine salvage pathway after MTA has been generated from S-adenosylmethionine. Has broad substrate specificity with 6-aminopurine nucleosides as preferred substrates.</text>
</comment>
<dbReference type="GO" id="GO:0019509">
    <property type="term" value="P:L-methionine salvage from methylthioadenosine"/>
    <property type="evidence" value="ECO:0007669"/>
    <property type="project" value="UniProtKB-UniRule"/>
</dbReference>
<feature type="binding site" evidence="4">
    <location>
        <position position="188"/>
    </location>
    <ligand>
        <name>substrate</name>
    </ligand>
</feature>
<feature type="binding site" evidence="4">
    <location>
        <begin position="90"/>
        <end position="91"/>
    </location>
    <ligand>
        <name>phosphate</name>
        <dbReference type="ChEBI" id="CHEBI:43474"/>
    </ligand>
</feature>
<feature type="domain" description="Nucleoside phosphorylase" evidence="5">
    <location>
        <begin position="9"/>
        <end position="247"/>
    </location>
</feature>
<feature type="binding site" evidence="4">
    <location>
        <begin position="57"/>
        <end position="58"/>
    </location>
    <ligand>
        <name>phosphate</name>
        <dbReference type="ChEBI" id="CHEBI:43474"/>
    </ligand>
</feature>
<feature type="binding site" evidence="4">
    <location>
        <begin position="212"/>
        <end position="214"/>
    </location>
    <ligand>
        <name>substrate</name>
    </ligand>
</feature>
<evidence type="ECO:0000313" key="7">
    <source>
        <dbReference type="EMBL" id="RMI24797.1"/>
    </source>
</evidence>
<feature type="site" description="Important for substrate specificity" evidence="4">
    <location>
        <position position="170"/>
    </location>
</feature>
<dbReference type="Proteomes" id="UP000274097">
    <property type="component" value="Unassembled WGS sequence"/>
</dbReference>
<evidence type="ECO:0000259" key="5">
    <source>
        <dbReference type="Pfam" id="PF01048"/>
    </source>
</evidence>
<dbReference type="InterPro" id="IPR010044">
    <property type="entry name" value="MTAP"/>
</dbReference>
<evidence type="ECO:0000256" key="2">
    <source>
        <dbReference type="ARBA" id="ARBA00022679"/>
    </source>
</evidence>
<feature type="binding site" evidence="4">
    <location>
        <position position="15"/>
    </location>
    <ligand>
        <name>phosphate</name>
        <dbReference type="ChEBI" id="CHEBI:43474"/>
    </ligand>
</feature>
<sequence>MTDTIEPVIGLLGGSGLYDIDGLEDREWREVETPWGKPSDALLFGRLDGVRCVFLPRHGRGHPLTPSDVNYRANIDALKRSGVTDILSLSAVGSLNGDLPPGTFVIVDQFIDRTFARKKSFFESGCVAHVSVAHPVCPRIGDHVEAAARGIGLKHKRGGTYLTMEGPQFSTKAESEMYRAWGCDVIGMTNMPEAKLAREAEICYATVAMVTDFDCWHPDHDAVTVDAVVKVMMANADRAKQLVKTVVPMLGQARGPCPAGCDRALEYALVTAPEKRDPALLAKLDAVAGRVLNRAA</sequence>
<dbReference type="GO" id="GO:0006166">
    <property type="term" value="P:purine ribonucleoside salvage"/>
    <property type="evidence" value="ECO:0007669"/>
    <property type="project" value="UniProtKB-KW"/>
</dbReference>
<dbReference type="EMBL" id="RFLX01000007">
    <property type="protein sequence ID" value="RMI24797.1"/>
    <property type="molecule type" value="Genomic_DNA"/>
</dbReference>
<dbReference type="FunCoup" id="A0A3A9JC60">
    <property type="interactions" value="600"/>
</dbReference>
<dbReference type="NCBIfam" id="NF006492">
    <property type="entry name" value="PRK08931.1"/>
    <property type="match status" value="1"/>
</dbReference>
<keyword evidence="1 4" id="KW-0328">Glycosyltransferase</keyword>
<dbReference type="AlphaFoldDB" id="A0A3A9JC60"/>
<dbReference type="NCBIfam" id="TIGR01694">
    <property type="entry name" value="MTAP"/>
    <property type="match status" value="1"/>
</dbReference>
<dbReference type="PANTHER" id="PTHR42679">
    <property type="entry name" value="S-METHYL-5'-THIOADENOSINE PHOSPHORYLASE"/>
    <property type="match status" value="1"/>
</dbReference>
<comment type="pathway">
    <text evidence="4">Amino-acid biosynthesis; L-methionine biosynthesis via salvage pathway; S-methyl-5-thio-alpha-D-ribose 1-phosphate from S-methyl-5'-thioadenosine (phosphorylase route): step 1/1.</text>
</comment>
<dbReference type="InParanoid" id="A0A3A9JC60"/>